<dbReference type="Gene3D" id="3.30.1740.10">
    <property type="entry name" value="Zinc finger, PARP-type"/>
    <property type="match status" value="1"/>
</dbReference>
<reference evidence="9 10" key="1">
    <citation type="journal article" date="2018" name="Genome Biol. Evol.">
        <title>Multiple Roots of Fruiting Body Formation in Amoebozoa.</title>
        <authorList>
            <person name="Hillmann F."/>
            <person name="Forbes G."/>
            <person name="Novohradska S."/>
            <person name="Ferling I."/>
            <person name="Riege K."/>
            <person name="Groth M."/>
            <person name="Westermann M."/>
            <person name="Marz M."/>
            <person name="Spaller T."/>
            <person name="Winckler T."/>
            <person name="Schaap P."/>
            <person name="Glockner G."/>
        </authorList>
    </citation>
    <scope>NUCLEOTIDE SEQUENCE [LARGE SCALE GENOMIC DNA]</scope>
    <source>
        <strain evidence="9 10">Jena</strain>
    </source>
</reference>
<dbReference type="GO" id="GO:0003677">
    <property type="term" value="F:DNA binding"/>
    <property type="evidence" value="ECO:0007669"/>
    <property type="project" value="InterPro"/>
</dbReference>
<evidence type="ECO:0000259" key="8">
    <source>
        <dbReference type="PROSITE" id="PS50064"/>
    </source>
</evidence>
<dbReference type="Pfam" id="PF00645">
    <property type="entry name" value="zf-PARP"/>
    <property type="match status" value="1"/>
</dbReference>
<dbReference type="SUPFAM" id="SSF52833">
    <property type="entry name" value="Thioredoxin-like"/>
    <property type="match status" value="1"/>
</dbReference>
<dbReference type="CDD" id="cd18809">
    <property type="entry name" value="SF1_C_RecD"/>
    <property type="match status" value="1"/>
</dbReference>
<keyword evidence="6" id="KW-0378">Hydrolase</keyword>
<keyword evidence="6" id="KW-0227">DNA damage</keyword>
<keyword evidence="10" id="KW-1185">Reference proteome</keyword>
<evidence type="ECO:0000256" key="4">
    <source>
        <dbReference type="ARBA" id="ARBA00022833"/>
    </source>
</evidence>
<keyword evidence="6 9" id="KW-0347">Helicase</keyword>
<comment type="subcellular location">
    <subcellularLocation>
        <location evidence="1">Nucleus</location>
    </subcellularLocation>
</comment>
<proteinExistence type="inferred from homology"/>
<dbReference type="GO" id="GO:0005634">
    <property type="term" value="C:nucleus"/>
    <property type="evidence" value="ECO:0007669"/>
    <property type="project" value="UniProtKB-SubCell"/>
</dbReference>
<dbReference type="Pfam" id="PF21530">
    <property type="entry name" value="Pif1_2B_dom"/>
    <property type="match status" value="1"/>
</dbReference>
<dbReference type="CDD" id="cd18037">
    <property type="entry name" value="DEXSc_Pif1_like"/>
    <property type="match status" value="1"/>
</dbReference>
<keyword evidence="6" id="KW-0067">ATP-binding</keyword>
<dbReference type="InterPro" id="IPR001510">
    <property type="entry name" value="Znf_PARP"/>
</dbReference>
<dbReference type="GO" id="GO:0043139">
    <property type="term" value="F:5'-3' DNA helicase activity"/>
    <property type="evidence" value="ECO:0007669"/>
    <property type="project" value="UniProtKB-EC"/>
</dbReference>
<organism evidence="9 10">
    <name type="scientific">Planoprotostelium fungivorum</name>
    <dbReference type="NCBI Taxonomy" id="1890364"/>
    <lineage>
        <taxon>Eukaryota</taxon>
        <taxon>Amoebozoa</taxon>
        <taxon>Evosea</taxon>
        <taxon>Variosea</taxon>
        <taxon>Cavosteliida</taxon>
        <taxon>Cavosteliaceae</taxon>
        <taxon>Planoprotostelium</taxon>
    </lineage>
</organism>
<dbReference type="EMBL" id="MDYQ01000322">
    <property type="protein sequence ID" value="PRP76486.1"/>
    <property type="molecule type" value="Genomic_DNA"/>
</dbReference>
<dbReference type="CDD" id="cd02989">
    <property type="entry name" value="Phd_like_TxnDC9"/>
    <property type="match status" value="1"/>
</dbReference>
<evidence type="ECO:0000313" key="10">
    <source>
        <dbReference type="Proteomes" id="UP000241769"/>
    </source>
</evidence>
<evidence type="ECO:0000256" key="3">
    <source>
        <dbReference type="ARBA" id="ARBA00022771"/>
    </source>
</evidence>
<dbReference type="InterPro" id="IPR051055">
    <property type="entry name" value="PIF1_helicase"/>
</dbReference>
<keyword evidence="5" id="KW-0539">Nucleus</keyword>
<dbReference type="EC" id="5.6.2.3" evidence="6"/>
<evidence type="ECO:0000256" key="6">
    <source>
        <dbReference type="RuleBase" id="RU363044"/>
    </source>
</evidence>
<keyword evidence="4" id="KW-0862">Zinc</keyword>
<dbReference type="GO" id="GO:0005524">
    <property type="term" value="F:ATP binding"/>
    <property type="evidence" value="ECO:0007669"/>
    <property type="project" value="UniProtKB-KW"/>
</dbReference>
<keyword evidence="6" id="KW-0233">DNA recombination</keyword>
<evidence type="ECO:0000256" key="2">
    <source>
        <dbReference type="ARBA" id="ARBA00022723"/>
    </source>
</evidence>
<dbReference type="GO" id="GO:0006310">
    <property type="term" value="P:DNA recombination"/>
    <property type="evidence" value="ECO:0007669"/>
    <property type="project" value="UniProtKB-KW"/>
</dbReference>
<name>A0A2P6MXW2_9EUKA</name>
<dbReference type="GO" id="GO:0006281">
    <property type="term" value="P:DNA repair"/>
    <property type="evidence" value="ECO:0007669"/>
    <property type="project" value="UniProtKB-KW"/>
</dbReference>
<dbReference type="GO" id="GO:0000723">
    <property type="term" value="P:telomere maintenance"/>
    <property type="evidence" value="ECO:0007669"/>
    <property type="project" value="InterPro"/>
</dbReference>
<dbReference type="SMART" id="SM01336">
    <property type="entry name" value="zf-PARP"/>
    <property type="match status" value="1"/>
</dbReference>
<dbReference type="InterPro" id="IPR036957">
    <property type="entry name" value="Znf_PARP_sf"/>
</dbReference>
<keyword evidence="3" id="KW-0863">Zinc-finger</keyword>
<comment type="caution">
    <text evidence="9">The sequence shown here is derived from an EMBL/GenBank/DDBJ whole genome shotgun (WGS) entry which is preliminary data.</text>
</comment>
<dbReference type="GO" id="GO:0016887">
    <property type="term" value="F:ATP hydrolysis activity"/>
    <property type="evidence" value="ECO:0007669"/>
    <property type="project" value="RHEA"/>
</dbReference>
<evidence type="ECO:0000256" key="5">
    <source>
        <dbReference type="ARBA" id="ARBA00023242"/>
    </source>
</evidence>
<feature type="non-terminal residue" evidence="9">
    <location>
        <position position="1"/>
    </location>
</feature>
<dbReference type="GO" id="GO:0008270">
    <property type="term" value="F:zinc ion binding"/>
    <property type="evidence" value="ECO:0007669"/>
    <property type="project" value="UniProtKB-KW"/>
</dbReference>
<comment type="cofactor">
    <cofactor evidence="6">
        <name>Mg(2+)</name>
        <dbReference type="ChEBI" id="CHEBI:18420"/>
    </cofactor>
</comment>
<dbReference type="InterPro" id="IPR049163">
    <property type="entry name" value="Pif1-like_2B_dom"/>
</dbReference>
<sequence length="900" mass="103206">VRRVNRRLPTNSTFVTAATGVAAVNIGGTTIHSFAGIGIGEQSKEELADLVYHSERHRDNWNKCKVLIMDEISMVDAALFEKLEYVSRIVRGNQYPFGGIQLILSGDFFQLPPIQRSGSEGPLFCFESPQWPRCIQSVIELQSVFRQSDPKFIELLNEIRHGIVTQRTKEILAGCKDRDFSRDGMKIEPTIIYPYNRDVDDINMHRLSDIKAKGKLYRSKDKGKSPHLEALQSHCPAPAELRLKVGAQVILLKNSKRKRLVNGLRGVIIGFDDTKRGFPRVFFGNGEESTVEPERWSIEVNGQEVAFREQVPLKLAWAISIHKCQGMSISACQLSLQGVFEYGQSYVALSRVASLDGLHLIDFRDSSVRAHPKVLEFYETFGGNDGKKWREGREEETTIRAEYALSDRSVCRKCKEKIQKGELRVGKTIESKTHEGKISLWMHLLCFFSQKGHEHHSRLQIQSTAQIGGYTKLRKEDKEDLRGRLKVEEPVEKSVRGIIPGDPLDLDEDDLASFYNDPPSIHLSKGEEVQKKEETESSEKKEGEPSEKETETKTGEGGKKRARIYQLKGEKKDTTRQETVFRQPAVPPNKTADLQTKPFCSPAVEKRVYTEEEKERHRKAFEERERMEREEEREGEEGDTIPQTLFTPSQRPPPKKEKPALFLTSLKTKKEKEVSVKRESHKRERESEEGYISEEEKGSRKKRAVKEGKAKEREGKREEKKKETKKKRQKITMDNTPDVDDLIDELDDENLFGNYREVRIAELKRQAQQNRSLKESGHGQYLEIEREKEFLDISTKTKRVTLAPKHFETKFIKMNVENAPFCVQKLGIKMLPCIICFIDSKSEDRIVGFDELGNRDDFKTSTLEARLSHSGVIFMKETQEQATSIFGFKKKDSDDESDDE</sequence>
<feature type="compositionally biased region" description="Basic and acidic residues" evidence="7">
    <location>
        <begin position="705"/>
        <end position="722"/>
    </location>
</feature>
<comment type="catalytic activity">
    <reaction evidence="6">
        <text>ATP + H2O = ADP + phosphate + H(+)</text>
        <dbReference type="Rhea" id="RHEA:13065"/>
        <dbReference type="ChEBI" id="CHEBI:15377"/>
        <dbReference type="ChEBI" id="CHEBI:15378"/>
        <dbReference type="ChEBI" id="CHEBI:30616"/>
        <dbReference type="ChEBI" id="CHEBI:43474"/>
        <dbReference type="ChEBI" id="CHEBI:456216"/>
        <dbReference type="EC" id="5.6.2.3"/>
    </reaction>
</comment>
<protein>
    <recommendedName>
        <fullName evidence="6">ATP-dependent DNA helicase</fullName>
        <ecNumber evidence="6">5.6.2.3</ecNumber>
    </recommendedName>
</protein>
<feature type="compositionally biased region" description="Basic and acidic residues" evidence="7">
    <location>
        <begin position="604"/>
        <end position="632"/>
    </location>
</feature>
<dbReference type="Proteomes" id="UP000241769">
    <property type="component" value="Unassembled WGS sequence"/>
</dbReference>
<evidence type="ECO:0000256" key="1">
    <source>
        <dbReference type="ARBA" id="ARBA00004123"/>
    </source>
</evidence>
<keyword evidence="6" id="KW-0547">Nucleotide-binding</keyword>
<gene>
    <name evidence="9" type="ORF">PROFUN_15156</name>
</gene>
<feature type="compositionally biased region" description="Basic and acidic residues" evidence="7">
    <location>
        <begin position="668"/>
        <end position="698"/>
    </location>
</feature>
<dbReference type="SUPFAM" id="SSF52540">
    <property type="entry name" value="P-loop containing nucleoside triphosphate hydrolases"/>
    <property type="match status" value="2"/>
</dbReference>
<comment type="similarity">
    <text evidence="6">Belongs to the helicase family.</text>
</comment>
<dbReference type="Gene3D" id="3.40.30.10">
    <property type="entry name" value="Glutaredoxin"/>
    <property type="match status" value="1"/>
</dbReference>
<accession>A0A2P6MXW2</accession>
<keyword evidence="2" id="KW-0479">Metal-binding</keyword>
<dbReference type="PANTHER" id="PTHR47642:SF7">
    <property type="entry name" value="ATP-DEPENDENT DNA HELICASE PIF1"/>
    <property type="match status" value="1"/>
</dbReference>
<dbReference type="InterPro" id="IPR036249">
    <property type="entry name" value="Thioredoxin-like_sf"/>
</dbReference>
<feature type="region of interest" description="Disordered" evidence="7">
    <location>
        <begin position="509"/>
        <end position="733"/>
    </location>
</feature>
<keyword evidence="6" id="KW-0234">DNA repair</keyword>
<dbReference type="PANTHER" id="PTHR47642">
    <property type="entry name" value="ATP-DEPENDENT DNA HELICASE"/>
    <property type="match status" value="1"/>
</dbReference>
<evidence type="ECO:0000256" key="7">
    <source>
        <dbReference type="SAM" id="MobiDB-lite"/>
    </source>
</evidence>
<dbReference type="InterPro" id="IPR027417">
    <property type="entry name" value="P-loop_NTPase"/>
</dbReference>
<dbReference type="InParanoid" id="A0A2P6MXW2"/>
<dbReference type="Gene3D" id="3.40.50.300">
    <property type="entry name" value="P-loop containing nucleotide triphosphate hydrolases"/>
    <property type="match status" value="1"/>
</dbReference>
<dbReference type="PROSITE" id="PS50064">
    <property type="entry name" value="ZF_PARP_2"/>
    <property type="match status" value="1"/>
</dbReference>
<evidence type="ECO:0000313" key="9">
    <source>
        <dbReference type="EMBL" id="PRP76486.1"/>
    </source>
</evidence>
<dbReference type="Pfam" id="PF05970">
    <property type="entry name" value="PIF1"/>
    <property type="match status" value="1"/>
</dbReference>
<dbReference type="AlphaFoldDB" id="A0A2P6MXW2"/>
<dbReference type="STRING" id="1890364.A0A2P6MXW2"/>
<dbReference type="SUPFAM" id="SSF57716">
    <property type="entry name" value="Glucocorticoid receptor-like (DNA-binding domain)"/>
    <property type="match status" value="1"/>
</dbReference>
<dbReference type="OrthoDB" id="19611at2759"/>
<feature type="compositionally biased region" description="Basic and acidic residues" evidence="7">
    <location>
        <begin position="524"/>
        <end position="559"/>
    </location>
</feature>
<dbReference type="InterPro" id="IPR010285">
    <property type="entry name" value="DNA_helicase_pif1-like_DEAD"/>
</dbReference>
<feature type="domain" description="PARP-type" evidence="8">
    <location>
        <begin position="399"/>
        <end position="489"/>
    </location>
</feature>